<accession>A0A9P4VRW3</accession>
<evidence type="ECO:0000313" key="2">
    <source>
        <dbReference type="Proteomes" id="UP000799429"/>
    </source>
</evidence>
<sequence>MSYLGGVPGIYTSGPPREKWQKLQNRGQIEVKGGFLGGGLGGQPPWTKDHQLDRQGSLGPEMAQMLEIRPLYPSVPLVDVSTCRVASGESGDTPQNLVDFCPSAQPEQAKEAERGFTVCYSSVTFSVNAFSSSRAFLVPDYGRAVSRPHRAIQGSVDRGASRSHLLRIWGPSRYSYIIIELRPRISDHPNPELISILYCDHQKLREQFDLQVVQGTGYELGLSLVPHLSTTTAKRRKIQILTASPRFLDLPGTSDLTHRVLCTFTKHL</sequence>
<gene>
    <name evidence="1" type="ORF">M501DRAFT_1017696</name>
</gene>
<reference evidence="1" key="1">
    <citation type="journal article" date="2020" name="Stud. Mycol.">
        <title>101 Dothideomycetes genomes: a test case for predicting lifestyles and emergence of pathogens.</title>
        <authorList>
            <person name="Haridas S."/>
            <person name="Albert R."/>
            <person name="Binder M."/>
            <person name="Bloem J."/>
            <person name="Labutti K."/>
            <person name="Salamov A."/>
            <person name="Andreopoulos B."/>
            <person name="Baker S."/>
            <person name="Barry K."/>
            <person name="Bills G."/>
            <person name="Bluhm B."/>
            <person name="Cannon C."/>
            <person name="Castanera R."/>
            <person name="Culley D."/>
            <person name="Daum C."/>
            <person name="Ezra D."/>
            <person name="Gonzalez J."/>
            <person name="Henrissat B."/>
            <person name="Kuo A."/>
            <person name="Liang C."/>
            <person name="Lipzen A."/>
            <person name="Lutzoni F."/>
            <person name="Magnuson J."/>
            <person name="Mondo S."/>
            <person name="Nolan M."/>
            <person name="Ohm R."/>
            <person name="Pangilinan J."/>
            <person name="Park H.-J."/>
            <person name="Ramirez L."/>
            <person name="Alfaro M."/>
            <person name="Sun H."/>
            <person name="Tritt A."/>
            <person name="Yoshinaga Y."/>
            <person name="Zwiers L.-H."/>
            <person name="Turgeon B."/>
            <person name="Goodwin S."/>
            <person name="Spatafora J."/>
            <person name="Crous P."/>
            <person name="Grigoriev I."/>
        </authorList>
    </citation>
    <scope>NUCLEOTIDE SEQUENCE</scope>
    <source>
        <strain evidence="1">CBS 101060</strain>
    </source>
</reference>
<evidence type="ECO:0000313" key="1">
    <source>
        <dbReference type="EMBL" id="KAF2837944.1"/>
    </source>
</evidence>
<comment type="caution">
    <text evidence="1">The sequence shown here is derived from an EMBL/GenBank/DDBJ whole genome shotgun (WGS) entry which is preliminary data.</text>
</comment>
<proteinExistence type="predicted"/>
<dbReference type="EMBL" id="MU006098">
    <property type="protein sequence ID" value="KAF2837944.1"/>
    <property type="molecule type" value="Genomic_DNA"/>
</dbReference>
<dbReference type="AlphaFoldDB" id="A0A9P4VRW3"/>
<organism evidence="1 2">
    <name type="scientific">Patellaria atrata CBS 101060</name>
    <dbReference type="NCBI Taxonomy" id="1346257"/>
    <lineage>
        <taxon>Eukaryota</taxon>
        <taxon>Fungi</taxon>
        <taxon>Dikarya</taxon>
        <taxon>Ascomycota</taxon>
        <taxon>Pezizomycotina</taxon>
        <taxon>Dothideomycetes</taxon>
        <taxon>Dothideomycetes incertae sedis</taxon>
        <taxon>Patellariales</taxon>
        <taxon>Patellariaceae</taxon>
        <taxon>Patellaria</taxon>
    </lineage>
</organism>
<name>A0A9P4VRW3_9PEZI</name>
<dbReference type="Proteomes" id="UP000799429">
    <property type="component" value="Unassembled WGS sequence"/>
</dbReference>
<protein>
    <submittedName>
        <fullName evidence="1">Uncharacterized protein</fullName>
    </submittedName>
</protein>
<keyword evidence="2" id="KW-1185">Reference proteome</keyword>